<proteinExistence type="predicted"/>
<organism evidence="1 2">
    <name type="scientific">Lindgomyces ingoldianus</name>
    <dbReference type="NCBI Taxonomy" id="673940"/>
    <lineage>
        <taxon>Eukaryota</taxon>
        <taxon>Fungi</taxon>
        <taxon>Dikarya</taxon>
        <taxon>Ascomycota</taxon>
        <taxon>Pezizomycotina</taxon>
        <taxon>Dothideomycetes</taxon>
        <taxon>Pleosporomycetidae</taxon>
        <taxon>Pleosporales</taxon>
        <taxon>Lindgomycetaceae</taxon>
        <taxon>Lindgomyces</taxon>
    </lineage>
</organism>
<evidence type="ECO:0000313" key="1">
    <source>
        <dbReference type="EMBL" id="KAF2469639.1"/>
    </source>
</evidence>
<accession>A0ACB6QRJ1</accession>
<comment type="caution">
    <text evidence="1">The sequence shown here is derived from an EMBL/GenBank/DDBJ whole genome shotgun (WGS) entry which is preliminary data.</text>
</comment>
<gene>
    <name evidence="1" type="ORF">BDR25DRAFT_304359</name>
</gene>
<name>A0ACB6QRJ1_9PLEO</name>
<reference evidence="1" key="1">
    <citation type="journal article" date="2020" name="Stud. Mycol.">
        <title>101 Dothideomycetes genomes: a test case for predicting lifestyles and emergence of pathogens.</title>
        <authorList>
            <person name="Haridas S."/>
            <person name="Albert R."/>
            <person name="Binder M."/>
            <person name="Bloem J."/>
            <person name="Labutti K."/>
            <person name="Salamov A."/>
            <person name="Andreopoulos B."/>
            <person name="Baker S."/>
            <person name="Barry K."/>
            <person name="Bills G."/>
            <person name="Bluhm B."/>
            <person name="Cannon C."/>
            <person name="Castanera R."/>
            <person name="Culley D."/>
            <person name="Daum C."/>
            <person name="Ezra D."/>
            <person name="Gonzalez J."/>
            <person name="Henrissat B."/>
            <person name="Kuo A."/>
            <person name="Liang C."/>
            <person name="Lipzen A."/>
            <person name="Lutzoni F."/>
            <person name="Magnuson J."/>
            <person name="Mondo S."/>
            <person name="Nolan M."/>
            <person name="Ohm R."/>
            <person name="Pangilinan J."/>
            <person name="Park H.-J."/>
            <person name="Ramirez L."/>
            <person name="Alfaro M."/>
            <person name="Sun H."/>
            <person name="Tritt A."/>
            <person name="Yoshinaga Y."/>
            <person name="Zwiers L.-H."/>
            <person name="Turgeon B."/>
            <person name="Goodwin S."/>
            <person name="Spatafora J."/>
            <person name="Crous P."/>
            <person name="Grigoriev I."/>
        </authorList>
    </citation>
    <scope>NUCLEOTIDE SEQUENCE</scope>
    <source>
        <strain evidence="1">ATCC 200398</strain>
    </source>
</reference>
<sequence>MADNNSLPTPPSTVDSSTVPQTPPSAPNPAGDAGVLPEFRAVSLDAVPSPPPDFNWDMMAMAPETAMQLVYRAIQALATANGDIPPTPAVDRRETPSKYTVFEDATTPTRHHRRTPSRPATPIPEERIIVQEEPIYPPEASSDEPITTNSGQIGTDQEPSPEEIANLARKFFSKYVPDISLEKYAVRIQSFCPLSTAVWLAAGAYTHRMCCITRRVPLTLRTMHRVLLATLVTAMKALEDHRWNDDRFSKVGGVEVKSLVRIELSVIYLTGGHLQFLWPDKLRAAVVALQKAARDATQANQISAHLKLVLPAAENRRD</sequence>
<keyword evidence="2" id="KW-1185">Reference proteome</keyword>
<evidence type="ECO:0000313" key="2">
    <source>
        <dbReference type="Proteomes" id="UP000799755"/>
    </source>
</evidence>
<dbReference type="EMBL" id="MU003511">
    <property type="protein sequence ID" value="KAF2469639.1"/>
    <property type="molecule type" value="Genomic_DNA"/>
</dbReference>
<protein>
    <submittedName>
        <fullName evidence="1">Uncharacterized protein</fullName>
    </submittedName>
</protein>
<dbReference type="Proteomes" id="UP000799755">
    <property type="component" value="Unassembled WGS sequence"/>
</dbReference>